<dbReference type="GO" id="GO:0061817">
    <property type="term" value="P:endoplasmic reticulum-plasma membrane tethering"/>
    <property type="evidence" value="ECO:0007669"/>
    <property type="project" value="TreeGrafter"/>
</dbReference>
<evidence type="ECO:0000313" key="3">
    <source>
        <dbReference type="EMBL" id="KAJ4773290.1"/>
    </source>
</evidence>
<dbReference type="InterPro" id="IPR013783">
    <property type="entry name" value="Ig-like_fold"/>
</dbReference>
<dbReference type="Proteomes" id="UP001140206">
    <property type="component" value="Chromosome 3"/>
</dbReference>
<dbReference type="GO" id="GO:0090158">
    <property type="term" value="P:endoplasmic reticulum membrane organization"/>
    <property type="evidence" value="ECO:0007669"/>
    <property type="project" value="TreeGrafter"/>
</dbReference>
<protein>
    <submittedName>
        <fullName evidence="3">PapD-like superfamily protein</fullName>
    </submittedName>
</protein>
<dbReference type="GO" id="GO:0005886">
    <property type="term" value="C:plasma membrane"/>
    <property type="evidence" value="ECO:0007669"/>
    <property type="project" value="TreeGrafter"/>
</dbReference>
<comment type="caution">
    <text evidence="3">The sequence shown here is derived from an EMBL/GenBank/DDBJ whole genome shotgun (WGS) entry which is preliminary data.</text>
</comment>
<evidence type="ECO:0000256" key="1">
    <source>
        <dbReference type="ARBA" id="ARBA00008932"/>
    </source>
</evidence>
<dbReference type="InterPro" id="IPR016763">
    <property type="entry name" value="VAP"/>
</dbReference>
<name>A0AAV8DZC7_9POAL</name>
<dbReference type="PROSITE" id="PS50202">
    <property type="entry name" value="MSP"/>
    <property type="match status" value="1"/>
</dbReference>
<comment type="similarity">
    <text evidence="1">Belongs to the VAMP-associated protein (VAP) (TC 9.B.17) family.</text>
</comment>
<proteinExistence type="inferred from homology"/>
<gene>
    <name evidence="3" type="ORF">LUZ62_057547</name>
</gene>
<reference evidence="3" key="1">
    <citation type="submission" date="2022-08" db="EMBL/GenBank/DDBJ databases">
        <authorList>
            <person name="Marques A."/>
        </authorList>
    </citation>
    <scope>NUCLEOTIDE SEQUENCE</scope>
    <source>
        <strain evidence="3">RhyPub2mFocal</strain>
        <tissue evidence="3">Leaves</tissue>
    </source>
</reference>
<keyword evidence="4" id="KW-1185">Reference proteome</keyword>
<dbReference type="Gene3D" id="2.60.40.10">
    <property type="entry name" value="Immunoglobulins"/>
    <property type="match status" value="1"/>
</dbReference>
<sequence>MTLVGQVPALRTGTNLVEERTKEEGSDDVASNLSKWVLPMWRPLKLDPPRKLYFPYEPGKQVRSAVRITNVSKCHVAFKFQTNAPKSCFMRPPGAVLSPRESIIAAVFKFLEHPEKNEKPLDQRCNLKFKILSLKVKGRVEYAPDLFEKHKNQATIEQILHVVFLDPCSKKPNPNLDKVRHILAEAGVVLELPKKPPKIAPNLIDSKGIIDE</sequence>
<dbReference type="GO" id="GO:0005789">
    <property type="term" value="C:endoplasmic reticulum membrane"/>
    <property type="evidence" value="ECO:0007669"/>
    <property type="project" value="InterPro"/>
</dbReference>
<dbReference type="PANTHER" id="PTHR10809">
    <property type="entry name" value="VESICLE-ASSOCIATED MEMBRANE PROTEIN-ASSOCIATED PROTEIN"/>
    <property type="match status" value="1"/>
</dbReference>
<evidence type="ECO:0000313" key="4">
    <source>
        <dbReference type="Proteomes" id="UP001140206"/>
    </source>
</evidence>
<dbReference type="InterPro" id="IPR008962">
    <property type="entry name" value="PapD-like_sf"/>
</dbReference>
<dbReference type="Pfam" id="PF00635">
    <property type="entry name" value="Motile_Sperm"/>
    <property type="match status" value="1"/>
</dbReference>
<dbReference type="PANTHER" id="PTHR10809:SF58">
    <property type="entry name" value="VESICLE-ASSOCIATED PROTEIN 4-2"/>
    <property type="match status" value="1"/>
</dbReference>
<dbReference type="AlphaFoldDB" id="A0AAV8DZC7"/>
<evidence type="ECO:0000259" key="2">
    <source>
        <dbReference type="PROSITE" id="PS50202"/>
    </source>
</evidence>
<feature type="domain" description="MSP" evidence="2">
    <location>
        <begin position="43"/>
        <end position="165"/>
    </location>
</feature>
<dbReference type="InterPro" id="IPR000535">
    <property type="entry name" value="MSP_dom"/>
</dbReference>
<organism evidence="3 4">
    <name type="scientific">Rhynchospora pubera</name>
    <dbReference type="NCBI Taxonomy" id="906938"/>
    <lineage>
        <taxon>Eukaryota</taxon>
        <taxon>Viridiplantae</taxon>
        <taxon>Streptophyta</taxon>
        <taxon>Embryophyta</taxon>
        <taxon>Tracheophyta</taxon>
        <taxon>Spermatophyta</taxon>
        <taxon>Magnoliopsida</taxon>
        <taxon>Liliopsida</taxon>
        <taxon>Poales</taxon>
        <taxon>Cyperaceae</taxon>
        <taxon>Cyperoideae</taxon>
        <taxon>Rhynchosporeae</taxon>
        <taxon>Rhynchospora</taxon>
    </lineage>
</organism>
<accession>A0AAV8DZC7</accession>
<dbReference type="SUPFAM" id="SSF49354">
    <property type="entry name" value="PapD-like"/>
    <property type="match status" value="1"/>
</dbReference>
<dbReference type="EMBL" id="JAMFTS010000003">
    <property type="protein sequence ID" value="KAJ4773290.1"/>
    <property type="molecule type" value="Genomic_DNA"/>
</dbReference>